<sequence>MAFRRAKGGLLEAERAPFGKQAHGRRHQGAPRHGHRQAARTLSEGGTDHVADVHKKLTYNAQKALKRLI</sequence>
<reference evidence="2 3" key="1">
    <citation type="submission" date="2015-06" db="EMBL/GenBank/DDBJ databases">
        <title>Prevotella sp. 109, sp. nov., a novel member of the family Prevotellaceae isolated from human faeces.</title>
        <authorList>
            <person name="Shkoporov A.N."/>
            <person name="Chaplin A.V."/>
            <person name="Kafarskaia L.I."/>
            <person name="Efimov B.A."/>
        </authorList>
    </citation>
    <scope>NUCLEOTIDE SEQUENCE [LARGE SCALE GENOMIC DNA]</scope>
    <source>
        <strain evidence="2 3">109</strain>
    </source>
</reference>
<protein>
    <submittedName>
        <fullName evidence="2">Uncharacterized protein</fullName>
    </submittedName>
</protein>
<proteinExistence type="predicted"/>
<evidence type="ECO:0000313" key="2">
    <source>
        <dbReference type="EMBL" id="KOO69227.1"/>
    </source>
</evidence>
<gene>
    <name evidence="2" type="ORF">ACU52_03850</name>
</gene>
<dbReference type="Proteomes" id="UP000036951">
    <property type="component" value="Unassembled WGS sequence"/>
</dbReference>
<keyword evidence="3" id="KW-1185">Reference proteome</keyword>
<dbReference type="EMBL" id="LFQU01000004">
    <property type="protein sequence ID" value="KOO69227.1"/>
    <property type="molecule type" value="Genomic_DNA"/>
</dbReference>
<name>A0A8E1QZ06_9BACT</name>
<accession>A0A8E1QZ06</accession>
<feature type="region of interest" description="Disordered" evidence="1">
    <location>
        <begin position="1"/>
        <end position="49"/>
    </location>
</feature>
<evidence type="ECO:0000256" key="1">
    <source>
        <dbReference type="SAM" id="MobiDB-lite"/>
    </source>
</evidence>
<feature type="compositionally biased region" description="Basic residues" evidence="1">
    <location>
        <begin position="22"/>
        <end position="38"/>
    </location>
</feature>
<comment type="caution">
    <text evidence="2">The sequence shown here is derived from an EMBL/GenBank/DDBJ whole genome shotgun (WGS) entry which is preliminary data.</text>
</comment>
<evidence type="ECO:0000313" key="3">
    <source>
        <dbReference type="Proteomes" id="UP000036951"/>
    </source>
</evidence>
<organism evidence="2 3">
    <name type="scientific">Xylanibacter rarus</name>
    <dbReference type="NCBI Taxonomy" id="1676614"/>
    <lineage>
        <taxon>Bacteria</taxon>
        <taxon>Pseudomonadati</taxon>
        <taxon>Bacteroidota</taxon>
        <taxon>Bacteroidia</taxon>
        <taxon>Bacteroidales</taxon>
        <taxon>Prevotellaceae</taxon>
        <taxon>Xylanibacter</taxon>
    </lineage>
</organism>
<dbReference type="AlphaFoldDB" id="A0A8E1QZ06"/>